<protein>
    <submittedName>
        <fullName evidence="2">DUF3093 domain-containing protein</fullName>
    </submittedName>
</protein>
<dbReference type="RefSeq" id="WP_343959411.1">
    <property type="nucleotide sequence ID" value="NZ_BAAAKZ010000003.1"/>
</dbReference>
<dbReference type="InterPro" id="IPR021443">
    <property type="entry name" value="DUF3093"/>
</dbReference>
<keyword evidence="1" id="KW-0812">Transmembrane</keyword>
<accession>A0ABW3TKL5</accession>
<keyword evidence="1" id="KW-1133">Transmembrane helix</keyword>
<dbReference type="EMBL" id="JBHTLY010000001">
    <property type="protein sequence ID" value="MFD1200837.1"/>
    <property type="molecule type" value="Genomic_DNA"/>
</dbReference>
<sequence length="152" mass="16433">MTAQTTAVRFRERLLPGPAFFGAWLLLIPATALIMMPIEKSLAIPVAVGLYIVVALIFVALSPVIEVRDRTLTAGRARISVDLIGEVEPLGSDALRHAIGPGADARNFMVVRGWIHRGLKLEITDAEDPTPYWIVTSRKPVALAEALQAAAK</sequence>
<name>A0ABW3TKL5_9MICO</name>
<evidence type="ECO:0000313" key="2">
    <source>
        <dbReference type="EMBL" id="MFD1200837.1"/>
    </source>
</evidence>
<gene>
    <name evidence="2" type="ORF">ACFQ3U_02880</name>
</gene>
<organism evidence="2 3">
    <name type="scientific">Leucobacter albus</name>
    <dbReference type="NCBI Taxonomy" id="272210"/>
    <lineage>
        <taxon>Bacteria</taxon>
        <taxon>Bacillati</taxon>
        <taxon>Actinomycetota</taxon>
        <taxon>Actinomycetes</taxon>
        <taxon>Micrococcales</taxon>
        <taxon>Microbacteriaceae</taxon>
        <taxon>Leucobacter</taxon>
    </lineage>
</organism>
<evidence type="ECO:0000313" key="3">
    <source>
        <dbReference type="Proteomes" id="UP001597181"/>
    </source>
</evidence>
<proteinExistence type="predicted"/>
<reference evidence="3" key="1">
    <citation type="journal article" date="2019" name="Int. J. Syst. Evol. Microbiol.">
        <title>The Global Catalogue of Microorganisms (GCM) 10K type strain sequencing project: providing services to taxonomists for standard genome sequencing and annotation.</title>
        <authorList>
            <consortium name="The Broad Institute Genomics Platform"/>
            <consortium name="The Broad Institute Genome Sequencing Center for Infectious Disease"/>
            <person name="Wu L."/>
            <person name="Ma J."/>
        </authorList>
    </citation>
    <scope>NUCLEOTIDE SEQUENCE [LARGE SCALE GENOMIC DNA]</scope>
    <source>
        <strain evidence="3">CCUG 50213</strain>
    </source>
</reference>
<dbReference type="Proteomes" id="UP001597181">
    <property type="component" value="Unassembled WGS sequence"/>
</dbReference>
<keyword evidence="1" id="KW-0472">Membrane</keyword>
<keyword evidence="3" id="KW-1185">Reference proteome</keyword>
<evidence type="ECO:0000256" key="1">
    <source>
        <dbReference type="SAM" id="Phobius"/>
    </source>
</evidence>
<feature type="transmembrane region" description="Helical" evidence="1">
    <location>
        <begin position="19"/>
        <end position="36"/>
    </location>
</feature>
<feature type="transmembrane region" description="Helical" evidence="1">
    <location>
        <begin position="42"/>
        <end position="61"/>
    </location>
</feature>
<dbReference type="Pfam" id="PF11292">
    <property type="entry name" value="DUF3093"/>
    <property type="match status" value="1"/>
</dbReference>
<comment type="caution">
    <text evidence="2">The sequence shown here is derived from an EMBL/GenBank/DDBJ whole genome shotgun (WGS) entry which is preliminary data.</text>
</comment>